<protein>
    <submittedName>
        <fullName evidence="2">Uncharacterized protein</fullName>
    </submittedName>
</protein>
<accession>A0A4Y2FL52</accession>
<proteinExistence type="predicted"/>
<reference evidence="2 3" key="1">
    <citation type="journal article" date="2019" name="Sci. Rep.">
        <title>Orb-weaving spider Araneus ventricosus genome elucidates the spidroin gene catalogue.</title>
        <authorList>
            <person name="Kono N."/>
            <person name="Nakamura H."/>
            <person name="Ohtoshi R."/>
            <person name="Moran D.A.P."/>
            <person name="Shinohara A."/>
            <person name="Yoshida Y."/>
            <person name="Fujiwara M."/>
            <person name="Mori M."/>
            <person name="Tomita M."/>
            <person name="Arakawa K."/>
        </authorList>
    </citation>
    <scope>NUCLEOTIDE SEQUENCE [LARGE SCALE GENOMIC DNA]</scope>
</reference>
<keyword evidence="3" id="KW-1185">Reference proteome</keyword>
<feature type="region of interest" description="Disordered" evidence="1">
    <location>
        <begin position="18"/>
        <end position="37"/>
    </location>
</feature>
<name>A0A4Y2FL52_ARAVE</name>
<gene>
    <name evidence="2" type="ORF">AVEN_161398_1</name>
</gene>
<dbReference type="Proteomes" id="UP000499080">
    <property type="component" value="Unassembled WGS sequence"/>
</dbReference>
<organism evidence="2 3">
    <name type="scientific">Araneus ventricosus</name>
    <name type="common">Orbweaver spider</name>
    <name type="synonym">Epeira ventricosa</name>
    <dbReference type="NCBI Taxonomy" id="182803"/>
    <lineage>
        <taxon>Eukaryota</taxon>
        <taxon>Metazoa</taxon>
        <taxon>Ecdysozoa</taxon>
        <taxon>Arthropoda</taxon>
        <taxon>Chelicerata</taxon>
        <taxon>Arachnida</taxon>
        <taxon>Araneae</taxon>
        <taxon>Araneomorphae</taxon>
        <taxon>Entelegynae</taxon>
        <taxon>Araneoidea</taxon>
        <taxon>Araneidae</taxon>
        <taxon>Araneus</taxon>
    </lineage>
</organism>
<evidence type="ECO:0000313" key="2">
    <source>
        <dbReference type="EMBL" id="GBM41883.1"/>
    </source>
</evidence>
<sequence>MSGVFGCDDLLLRSRFQDCRDPGSEPDSTEDSPEHVGLVRAKSDVVSNVLPMVWRGDLKRGCQLRCRSHHPTIIQNCEVRSKVAIVLFKIGRSN</sequence>
<dbReference type="EMBL" id="BGPR01000977">
    <property type="protein sequence ID" value="GBM41883.1"/>
    <property type="molecule type" value="Genomic_DNA"/>
</dbReference>
<dbReference type="AlphaFoldDB" id="A0A4Y2FL52"/>
<comment type="caution">
    <text evidence="2">The sequence shown here is derived from an EMBL/GenBank/DDBJ whole genome shotgun (WGS) entry which is preliminary data.</text>
</comment>
<evidence type="ECO:0000313" key="3">
    <source>
        <dbReference type="Proteomes" id="UP000499080"/>
    </source>
</evidence>
<evidence type="ECO:0000256" key="1">
    <source>
        <dbReference type="SAM" id="MobiDB-lite"/>
    </source>
</evidence>